<dbReference type="InterPro" id="IPR037171">
    <property type="entry name" value="NagB/RpiA_transferase-like"/>
</dbReference>
<dbReference type="GO" id="GO:0006352">
    <property type="term" value="P:DNA-templated transcription initiation"/>
    <property type="evidence" value="ECO:0007669"/>
    <property type="project" value="InterPro"/>
</dbReference>
<dbReference type="RefSeq" id="WP_165642736.1">
    <property type="nucleotide sequence ID" value="NZ_BAABZL010000001.1"/>
</dbReference>
<evidence type="ECO:0000256" key="1">
    <source>
        <dbReference type="ARBA" id="ARBA00010466"/>
    </source>
</evidence>
<evidence type="ECO:0000256" key="3">
    <source>
        <dbReference type="ARBA" id="ARBA00023125"/>
    </source>
</evidence>
<evidence type="ECO:0000313" key="9">
    <source>
        <dbReference type="Proteomes" id="UP000669239"/>
    </source>
</evidence>
<evidence type="ECO:0000313" key="8">
    <source>
        <dbReference type="EMBL" id="NSJ51033.1"/>
    </source>
</evidence>
<feature type="domain" description="Sugar-binding" evidence="5">
    <location>
        <begin position="63"/>
        <end position="321"/>
    </location>
</feature>
<dbReference type="Gene3D" id="1.10.10.60">
    <property type="entry name" value="Homeodomain-like"/>
    <property type="match status" value="1"/>
</dbReference>
<dbReference type="SUPFAM" id="SSF100950">
    <property type="entry name" value="NagB/RpiA/CoA transferase-like"/>
    <property type="match status" value="1"/>
</dbReference>
<keyword evidence="4" id="KW-0804">Transcription</keyword>
<gene>
    <name evidence="8" type="ORF">G5B36_20305</name>
    <name evidence="7" type="ORF">L0N08_11320</name>
</gene>
<comment type="caution">
    <text evidence="7">The sequence shown here is derived from an EMBL/GenBank/DDBJ whole genome shotgun (WGS) entry which is preliminary data.</text>
</comment>
<dbReference type="PANTHER" id="PTHR34294:SF1">
    <property type="entry name" value="TRANSCRIPTIONAL REGULATOR LSRR"/>
    <property type="match status" value="1"/>
</dbReference>
<dbReference type="GO" id="GO:0030246">
    <property type="term" value="F:carbohydrate binding"/>
    <property type="evidence" value="ECO:0007669"/>
    <property type="project" value="InterPro"/>
</dbReference>
<dbReference type="InterPro" id="IPR007324">
    <property type="entry name" value="Sugar-bd_dom_put"/>
</dbReference>
<dbReference type="Proteomes" id="UP000669239">
    <property type="component" value="Unassembled WGS sequence"/>
</dbReference>
<dbReference type="InterPro" id="IPR051054">
    <property type="entry name" value="SorC_transcr_regulators"/>
</dbReference>
<dbReference type="SUPFAM" id="SSF88659">
    <property type="entry name" value="Sigma3 and sigma4 domains of RNA polymerase sigma factors"/>
    <property type="match status" value="1"/>
</dbReference>
<name>A0AAW5BYV0_9FIRM</name>
<dbReference type="InterPro" id="IPR013324">
    <property type="entry name" value="RNA_pol_sigma_r3/r4-like"/>
</dbReference>
<dbReference type="PANTHER" id="PTHR34294">
    <property type="entry name" value="TRANSCRIPTIONAL REGULATOR-RELATED"/>
    <property type="match status" value="1"/>
</dbReference>
<evidence type="ECO:0000259" key="6">
    <source>
        <dbReference type="Pfam" id="PF08281"/>
    </source>
</evidence>
<keyword evidence="9" id="KW-1185">Reference proteome</keyword>
<dbReference type="GeneID" id="97209116"/>
<protein>
    <submittedName>
        <fullName evidence="7">Helix-turn-helix domain-containing protein</fullName>
    </submittedName>
</protein>
<reference evidence="8 9" key="1">
    <citation type="journal article" date="2020" name="Cell Host Microbe">
        <title>Functional and Genomic Variation between Human-Derived Isolates of Lachnospiraceae Reveals Inter- and Intra-Species Diversity.</title>
        <authorList>
            <person name="Sorbara M.T."/>
            <person name="Littmann E.R."/>
            <person name="Fontana E."/>
            <person name="Moody T.U."/>
            <person name="Kohout C.E."/>
            <person name="Gjonbalaj M."/>
            <person name="Eaton V."/>
            <person name="Seok R."/>
            <person name="Leiner I.M."/>
            <person name="Pamer E.G."/>
        </authorList>
    </citation>
    <scope>NUCLEOTIDE SEQUENCE [LARGE SCALE GENOMIC DNA]</scope>
    <source>
        <strain evidence="8 9">MSK.1.17</strain>
    </source>
</reference>
<evidence type="ECO:0000313" key="10">
    <source>
        <dbReference type="Proteomes" id="UP001299608"/>
    </source>
</evidence>
<sequence length="325" mass="36319">MIGETYMPSTWLALKTAQLYYLENMSQKEIASILNISNVTVSRMLQRAKDLGIIQFSIADAYQSALTLGNKIKNRYSLNDVIVVSLDFRNIINKNMSIKQLTALEGARYLQRIIKDNDILGLAWGRTMYYLIHYLNPCQKAGTSFVTLHGNLGNYLEELEAQNLVHRASMAFGGAQTAGLYHDGLQASEEILNIINKKPDIVKISQLLDRTTITVSGIGSFYPEATSPLANSSYLSAYELQELKDENVYGDLLLRFFNEKGEECNTSLKNRTLSISFEDYKKIPCKIIVASGEYKAYTLNAALKGGLANVLVISEDLALRLTELI</sequence>
<dbReference type="EMBL" id="JAAITT010000034">
    <property type="protein sequence ID" value="NSJ51033.1"/>
    <property type="molecule type" value="Genomic_DNA"/>
</dbReference>
<organism evidence="7 10">
    <name type="scientific">Enterocloster aldenensis</name>
    <dbReference type="NCBI Taxonomy" id="358742"/>
    <lineage>
        <taxon>Bacteria</taxon>
        <taxon>Bacillati</taxon>
        <taxon>Bacillota</taxon>
        <taxon>Clostridia</taxon>
        <taxon>Lachnospirales</taxon>
        <taxon>Lachnospiraceae</taxon>
        <taxon>Enterocloster</taxon>
    </lineage>
</organism>
<dbReference type="Pfam" id="PF04198">
    <property type="entry name" value="Sugar-bind"/>
    <property type="match status" value="1"/>
</dbReference>
<dbReference type="Pfam" id="PF08281">
    <property type="entry name" value="Sigma70_r4_2"/>
    <property type="match status" value="1"/>
</dbReference>
<evidence type="ECO:0000313" key="7">
    <source>
        <dbReference type="EMBL" id="MCG4746004.1"/>
    </source>
</evidence>
<proteinExistence type="inferred from homology"/>
<evidence type="ECO:0000259" key="5">
    <source>
        <dbReference type="Pfam" id="PF04198"/>
    </source>
</evidence>
<dbReference type="AlphaFoldDB" id="A0AAW5BYV0"/>
<feature type="domain" description="RNA polymerase sigma factor 70 region 4 type 2" evidence="6">
    <location>
        <begin position="19"/>
        <end position="49"/>
    </location>
</feature>
<keyword evidence="2" id="KW-0805">Transcription regulation</keyword>
<dbReference type="EMBL" id="JAKNGE010000012">
    <property type="protein sequence ID" value="MCG4746004.1"/>
    <property type="molecule type" value="Genomic_DNA"/>
</dbReference>
<evidence type="ECO:0000256" key="4">
    <source>
        <dbReference type="ARBA" id="ARBA00023163"/>
    </source>
</evidence>
<evidence type="ECO:0000256" key="2">
    <source>
        <dbReference type="ARBA" id="ARBA00023015"/>
    </source>
</evidence>
<dbReference type="InterPro" id="IPR013249">
    <property type="entry name" value="RNA_pol_sigma70_r4_t2"/>
</dbReference>
<dbReference type="Gene3D" id="3.40.50.1360">
    <property type="match status" value="1"/>
</dbReference>
<keyword evidence="3" id="KW-0238">DNA-binding</keyword>
<dbReference type="GO" id="GO:0003677">
    <property type="term" value="F:DNA binding"/>
    <property type="evidence" value="ECO:0007669"/>
    <property type="project" value="UniProtKB-KW"/>
</dbReference>
<dbReference type="GO" id="GO:0016987">
    <property type="term" value="F:sigma factor activity"/>
    <property type="evidence" value="ECO:0007669"/>
    <property type="project" value="InterPro"/>
</dbReference>
<dbReference type="Proteomes" id="UP001299608">
    <property type="component" value="Unassembled WGS sequence"/>
</dbReference>
<accession>A0AAW5BYV0</accession>
<reference evidence="7" key="3">
    <citation type="submission" date="2022-01" db="EMBL/GenBank/DDBJ databases">
        <title>Collection of gut derived symbiotic bacterial strains cultured from healthy donors.</title>
        <authorList>
            <person name="Lin H."/>
            <person name="Kohout C."/>
            <person name="Waligurski E."/>
            <person name="Pamer E.G."/>
        </authorList>
    </citation>
    <scope>NUCLEOTIDE SEQUENCE</scope>
    <source>
        <strain evidence="7">DFI.6.55</strain>
    </source>
</reference>
<reference evidence="8" key="2">
    <citation type="submission" date="2020-02" db="EMBL/GenBank/DDBJ databases">
        <authorList>
            <person name="Littmann E."/>
            <person name="Sorbara M."/>
        </authorList>
    </citation>
    <scope>NUCLEOTIDE SEQUENCE</scope>
    <source>
        <strain evidence="8">MSK.1.17</strain>
    </source>
</reference>
<comment type="similarity">
    <text evidence="1">Belongs to the SorC transcriptional regulatory family.</text>
</comment>